<evidence type="ECO:0000256" key="4">
    <source>
        <dbReference type="ARBA" id="ARBA00022490"/>
    </source>
</evidence>
<feature type="compositionally biased region" description="Low complexity" evidence="8">
    <location>
        <begin position="92"/>
        <end position="104"/>
    </location>
</feature>
<dbReference type="InterPro" id="IPR009675">
    <property type="entry name" value="TPX2_fam"/>
</dbReference>
<dbReference type="GO" id="GO:0005874">
    <property type="term" value="C:microtubule"/>
    <property type="evidence" value="ECO:0007669"/>
    <property type="project" value="InterPro"/>
</dbReference>
<dbReference type="AlphaFoldDB" id="A0AAV4DGY4"/>
<dbReference type="EMBL" id="BLXT01007882">
    <property type="protein sequence ID" value="GFO43502.1"/>
    <property type="molecule type" value="Genomic_DNA"/>
</dbReference>
<dbReference type="PANTHER" id="PTHR14326">
    <property type="entry name" value="TARGETING PROTEIN FOR XKLP2"/>
    <property type="match status" value="1"/>
</dbReference>
<feature type="region of interest" description="Disordered" evidence="8">
    <location>
        <begin position="74"/>
        <end position="141"/>
    </location>
</feature>
<protein>
    <submittedName>
        <fullName evidence="11">Targeting protein for xklp2 homolog</fullName>
    </submittedName>
</protein>
<keyword evidence="5" id="KW-0206">Cytoskeleton</keyword>
<comment type="similarity">
    <text evidence="3">Belongs to the TPX2 family.</text>
</comment>
<dbReference type="InterPro" id="IPR027329">
    <property type="entry name" value="TPX2_C"/>
</dbReference>
<feature type="region of interest" description="Disordered" evidence="8">
    <location>
        <begin position="157"/>
        <end position="182"/>
    </location>
</feature>
<reference evidence="11 12" key="1">
    <citation type="journal article" date="2021" name="Elife">
        <title>Chloroplast acquisition without the gene transfer in kleptoplastic sea slugs, Plakobranchus ocellatus.</title>
        <authorList>
            <person name="Maeda T."/>
            <person name="Takahashi S."/>
            <person name="Yoshida T."/>
            <person name="Shimamura S."/>
            <person name="Takaki Y."/>
            <person name="Nagai Y."/>
            <person name="Toyoda A."/>
            <person name="Suzuki Y."/>
            <person name="Arimoto A."/>
            <person name="Ishii H."/>
            <person name="Satoh N."/>
            <person name="Nishiyama T."/>
            <person name="Hasebe M."/>
            <person name="Maruyama T."/>
            <person name="Minagawa J."/>
            <person name="Obokata J."/>
            <person name="Shigenobu S."/>
        </authorList>
    </citation>
    <scope>NUCLEOTIDE SEQUENCE [LARGE SCALE GENOMIC DNA]</scope>
</reference>
<feature type="compositionally biased region" description="Basic and acidic residues" evidence="8">
    <location>
        <begin position="105"/>
        <end position="115"/>
    </location>
</feature>
<feature type="domain" description="TPX2 central" evidence="10">
    <location>
        <begin position="120"/>
        <end position="249"/>
    </location>
</feature>
<feature type="region of interest" description="Disordered" evidence="8">
    <location>
        <begin position="484"/>
        <end position="505"/>
    </location>
</feature>
<name>A0AAV4DGY4_9GAST</name>
<sequence>MPQGFHFSTDSRLKKPNSSMVSEQKVKDFTATLRDSKSTSKAHLGHVTQPQPFKLSHSKSLVPVTKFESDAEKIANFSKRTPQRFKSMPKLAGGARPRSASRAKPGTDKSNDIRTRQSPRLTVAQSPNLASRGRTRTVHALPREELERIEFEKHQKEQFKAHPVNQRVLQQPNLGVPKVEPRPLTIPSEFALSRRRSMSTGDLREALNAVEDDHHRFQAKPVNPKIFQGQLGVKPVEPAPPTIPESPAFALKNRIRLQKETVPQEEPQRVPRANRVPHEGIPFRPKVDHRFTVPEPFQVEERSKEMLTRKQQKIQQMLEEEKRAHEFQASCLPSLSPDQLPPKQQKPATVPEPFELYVDKRGKEYQEQFRAKQLEEERRMQREAATFKAGPNSVIQKKPFQPQNSTKPLTEIDEFQLNTDIRAASREQYDQHLKQREAEFEAIKRQKAERQERDEKAAVARMRKEAVHVASGIKKSLDLRQLAHGHADMPTVPEIPDSFRNSTRK</sequence>
<organism evidence="11 12">
    <name type="scientific">Plakobranchus ocellatus</name>
    <dbReference type="NCBI Taxonomy" id="259542"/>
    <lineage>
        <taxon>Eukaryota</taxon>
        <taxon>Metazoa</taxon>
        <taxon>Spiralia</taxon>
        <taxon>Lophotrochozoa</taxon>
        <taxon>Mollusca</taxon>
        <taxon>Gastropoda</taxon>
        <taxon>Heterobranchia</taxon>
        <taxon>Euthyneura</taxon>
        <taxon>Panpulmonata</taxon>
        <taxon>Sacoglossa</taxon>
        <taxon>Placobranchoidea</taxon>
        <taxon>Plakobranchidae</taxon>
        <taxon>Plakobranchus</taxon>
    </lineage>
</organism>
<dbReference type="Proteomes" id="UP000735302">
    <property type="component" value="Unassembled WGS sequence"/>
</dbReference>
<keyword evidence="6" id="KW-0539">Nucleus</keyword>
<dbReference type="GO" id="GO:0060236">
    <property type="term" value="P:regulation of mitotic spindle organization"/>
    <property type="evidence" value="ECO:0007669"/>
    <property type="project" value="InterPro"/>
</dbReference>
<feature type="compositionally biased region" description="Polar residues" evidence="8">
    <location>
        <begin position="1"/>
        <end position="22"/>
    </location>
</feature>
<accession>A0AAV4DGY4</accession>
<proteinExistence type="inferred from homology"/>
<dbReference type="Pfam" id="PF12214">
    <property type="entry name" value="TPX2_importin"/>
    <property type="match status" value="1"/>
</dbReference>
<evidence type="ECO:0000256" key="8">
    <source>
        <dbReference type="SAM" id="MobiDB-lite"/>
    </source>
</evidence>
<keyword evidence="12" id="KW-1185">Reference proteome</keyword>
<evidence type="ECO:0000313" key="12">
    <source>
        <dbReference type="Proteomes" id="UP000735302"/>
    </source>
</evidence>
<keyword evidence="7" id="KW-0175">Coiled coil</keyword>
<evidence type="ECO:0000256" key="2">
    <source>
        <dbReference type="ARBA" id="ARBA00004186"/>
    </source>
</evidence>
<dbReference type="InterPro" id="IPR027330">
    <property type="entry name" value="TPX2_central_dom"/>
</dbReference>
<feature type="region of interest" description="Disordered" evidence="8">
    <location>
        <begin position="1"/>
        <end position="55"/>
    </location>
</feature>
<comment type="subcellular location">
    <subcellularLocation>
        <location evidence="2">Cytoplasm</location>
        <location evidence="2">Cytoskeleton</location>
        <location evidence="2">Spindle</location>
    </subcellularLocation>
    <subcellularLocation>
        <location evidence="1">Nucleus</location>
    </subcellularLocation>
</comment>
<evidence type="ECO:0000313" key="11">
    <source>
        <dbReference type="EMBL" id="GFO43502.1"/>
    </source>
</evidence>
<evidence type="ECO:0000259" key="9">
    <source>
        <dbReference type="Pfam" id="PF06886"/>
    </source>
</evidence>
<feature type="region of interest" description="Disordered" evidence="8">
    <location>
        <begin position="259"/>
        <end position="289"/>
    </location>
</feature>
<evidence type="ECO:0000256" key="5">
    <source>
        <dbReference type="ARBA" id="ARBA00023212"/>
    </source>
</evidence>
<evidence type="ECO:0000256" key="6">
    <source>
        <dbReference type="ARBA" id="ARBA00023242"/>
    </source>
</evidence>
<feature type="domain" description="TPX2 C-terminal" evidence="9">
    <location>
        <begin position="415"/>
        <end position="474"/>
    </location>
</feature>
<keyword evidence="4" id="KW-0963">Cytoplasm</keyword>
<feature type="compositionally biased region" description="Polar residues" evidence="8">
    <location>
        <begin position="116"/>
        <end position="129"/>
    </location>
</feature>
<comment type="caution">
    <text evidence="11">The sequence shown here is derived from an EMBL/GenBank/DDBJ whole genome shotgun (WGS) entry which is preliminary data.</text>
</comment>
<dbReference type="GO" id="GO:0005634">
    <property type="term" value="C:nucleus"/>
    <property type="evidence" value="ECO:0007669"/>
    <property type="project" value="UniProtKB-SubCell"/>
</dbReference>
<evidence type="ECO:0000256" key="3">
    <source>
        <dbReference type="ARBA" id="ARBA00005885"/>
    </source>
</evidence>
<dbReference type="PANTHER" id="PTHR14326:SF44">
    <property type="entry name" value="TARGETING PROTEIN FOR XKLP2"/>
    <property type="match status" value="1"/>
</dbReference>
<evidence type="ECO:0000256" key="7">
    <source>
        <dbReference type="SAM" id="Coils"/>
    </source>
</evidence>
<dbReference type="GO" id="GO:0005819">
    <property type="term" value="C:spindle"/>
    <property type="evidence" value="ECO:0007669"/>
    <property type="project" value="UniProtKB-SubCell"/>
</dbReference>
<gene>
    <name evidence="11" type="ORF">PoB_007000700</name>
</gene>
<feature type="region of interest" description="Disordered" evidence="8">
    <location>
        <begin position="332"/>
        <end position="351"/>
    </location>
</feature>
<evidence type="ECO:0000256" key="1">
    <source>
        <dbReference type="ARBA" id="ARBA00004123"/>
    </source>
</evidence>
<dbReference type="Pfam" id="PF06886">
    <property type="entry name" value="TPX2"/>
    <property type="match status" value="1"/>
</dbReference>
<feature type="compositionally biased region" description="Basic and acidic residues" evidence="8">
    <location>
        <begin position="24"/>
        <end position="38"/>
    </location>
</feature>
<feature type="region of interest" description="Disordered" evidence="8">
    <location>
        <begin position="302"/>
        <end position="322"/>
    </location>
</feature>
<feature type="coiled-coil region" evidence="7">
    <location>
        <begin position="426"/>
        <end position="465"/>
    </location>
</feature>
<evidence type="ECO:0000259" key="10">
    <source>
        <dbReference type="Pfam" id="PF12214"/>
    </source>
</evidence>
<feature type="region of interest" description="Disordered" evidence="8">
    <location>
        <begin position="376"/>
        <end position="410"/>
    </location>
</feature>